<name>A0A8H6SEB8_9AGAR</name>
<reference evidence="7" key="1">
    <citation type="submission" date="2020-05" db="EMBL/GenBank/DDBJ databases">
        <title>Mycena genomes resolve the evolution of fungal bioluminescence.</title>
        <authorList>
            <person name="Tsai I.J."/>
        </authorList>
    </citation>
    <scope>NUCLEOTIDE SEQUENCE</scope>
    <source>
        <strain evidence="7">171206Taipei</strain>
    </source>
</reference>
<dbReference type="GeneID" id="59348673"/>
<sequence length="321" mass="35510">MSNSTIETDVSTLQARWRADLAALPSTPDNIPSFFFGHGSPMLVSKPSFMPRVGEKVMQWGGPNGPLATFLRDFGPALLEKYNPKAIVVFSAHWETDNVRLVTDYAAENPLLMDYYNFPPEMYRLQFKSHGDSVVSKRVVELFKEAGLKARLTPKTEPRGDDGRGYPGPGLDHGVFIPFSIMFGEELKSVPVIQASIDSSLSPEDNIAIGRAMRQLRRESILLLSGGLTLHNLRDFQSMSPFTAKDLHKDFDKAIINAVNVADSKERKKELIGLTTHTGFRAAHPREEHFVPIYVALGAGEEDGDAKLIGDIFGAKTVAFF</sequence>
<comment type="caution">
    <text evidence="7">The sequence shown here is derived from an EMBL/GenBank/DDBJ whole genome shotgun (WGS) entry which is preliminary data.</text>
</comment>
<dbReference type="GO" id="GO:0016702">
    <property type="term" value="F:oxidoreductase activity, acting on single donors with incorporation of molecular oxygen, incorporation of two atoms of oxygen"/>
    <property type="evidence" value="ECO:0007669"/>
    <property type="project" value="UniProtKB-ARBA"/>
</dbReference>
<dbReference type="RefSeq" id="XP_037217569.1">
    <property type="nucleotide sequence ID" value="XM_037366157.1"/>
</dbReference>
<evidence type="ECO:0000256" key="3">
    <source>
        <dbReference type="ARBA" id="ARBA00022723"/>
    </source>
</evidence>
<dbReference type="CDD" id="cd07363">
    <property type="entry name" value="45_DOPA_Dioxygenase"/>
    <property type="match status" value="1"/>
</dbReference>
<dbReference type="AlphaFoldDB" id="A0A8H6SEB8"/>
<dbReference type="PANTHER" id="PTHR30096">
    <property type="entry name" value="4,5-DOPA DIOXYGENASE EXTRADIOL-LIKE PROTEIN"/>
    <property type="match status" value="1"/>
</dbReference>
<keyword evidence="5" id="KW-0560">Oxidoreductase</keyword>
<keyword evidence="8" id="KW-1185">Reference proteome</keyword>
<keyword evidence="4" id="KW-0862">Zinc</keyword>
<accession>A0A8H6SEB8</accession>
<evidence type="ECO:0000256" key="1">
    <source>
        <dbReference type="ARBA" id="ARBA00001947"/>
    </source>
</evidence>
<evidence type="ECO:0000313" key="7">
    <source>
        <dbReference type="EMBL" id="KAF7297210.1"/>
    </source>
</evidence>
<dbReference type="Gene3D" id="3.40.830.10">
    <property type="entry name" value="LigB-like"/>
    <property type="match status" value="1"/>
</dbReference>
<keyword evidence="3" id="KW-0479">Metal-binding</keyword>
<comment type="cofactor">
    <cofactor evidence="1">
        <name>Zn(2+)</name>
        <dbReference type="ChEBI" id="CHEBI:29105"/>
    </cofactor>
</comment>
<gene>
    <name evidence="7" type="ORF">MIND_00954100</name>
</gene>
<evidence type="ECO:0000256" key="4">
    <source>
        <dbReference type="ARBA" id="ARBA00022833"/>
    </source>
</evidence>
<dbReference type="Proteomes" id="UP000636479">
    <property type="component" value="Unassembled WGS sequence"/>
</dbReference>
<dbReference type="OrthoDB" id="7396853at2759"/>
<comment type="similarity">
    <text evidence="2">Belongs to the DODA-type extradiol aromatic ring-opening dioxygenase family.</text>
</comment>
<dbReference type="GO" id="GO:0008270">
    <property type="term" value="F:zinc ion binding"/>
    <property type="evidence" value="ECO:0007669"/>
    <property type="project" value="InterPro"/>
</dbReference>
<dbReference type="PIRSF" id="PIRSF006157">
    <property type="entry name" value="Doxgns_DODA"/>
    <property type="match status" value="1"/>
</dbReference>
<dbReference type="InterPro" id="IPR014436">
    <property type="entry name" value="Extradiol_dOase_DODA"/>
</dbReference>
<organism evidence="7 8">
    <name type="scientific">Mycena indigotica</name>
    <dbReference type="NCBI Taxonomy" id="2126181"/>
    <lineage>
        <taxon>Eukaryota</taxon>
        <taxon>Fungi</taxon>
        <taxon>Dikarya</taxon>
        <taxon>Basidiomycota</taxon>
        <taxon>Agaricomycotina</taxon>
        <taxon>Agaricomycetes</taxon>
        <taxon>Agaricomycetidae</taxon>
        <taxon>Agaricales</taxon>
        <taxon>Marasmiineae</taxon>
        <taxon>Mycenaceae</taxon>
        <taxon>Mycena</taxon>
    </lineage>
</organism>
<dbReference type="GO" id="GO:0008198">
    <property type="term" value="F:ferrous iron binding"/>
    <property type="evidence" value="ECO:0007669"/>
    <property type="project" value="InterPro"/>
</dbReference>
<dbReference type="SUPFAM" id="SSF53213">
    <property type="entry name" value="LigB-like"/>
    <property type="match status" value="1"/>
</dbReference>
<dbReference type="Pfam" id="PF02900">
    <property type="entry name" value="LigB"/>
    <property type="match status" value="1"/>
</dbReference>
<feature type="domain" description="Extradiol ring-cleavage dioxygenase class III enzyme subunit B" evidence="6">
    <location>
        <begin position="66"/>
        <end position="315"/>
    </location>
</feature>
<evidence type="ECO:0000256" key="5">
    <source>
        <dbReference type="ARBA" id="ARBA00023002"/>
    </source>
</evidence>
<dbReference type="EMBL" id="JACAZF010000008">
    <property type="protein sequence ID" value="KAF7297210.1"/>
    <property type="molecule type" value="Genomic_DNA"/>
</dbReference>
<dbReference type="InterPro" id="IPR004183">
    <property type="entry name" value="Xdiol_dOase_suB"/>
</dbReference>
<evidence type="ECO:0000259" key="6">
    <source>
        <dbReference type="Pfam" id="PF02900"/>
    </source>
</evidence>
<evidence type="ECO:0000256" key="2">
    <source>
        <dbReference type="ARBA" id="ARBA00007581"/>
    </source>
</evidence>
<proteinExistence type="inferred from homology"/>
<protein>
    <submittedName>
        <fullName evidence="7">LigB domain-containing protein</fullName>
    </submittedName>
</protein>
<evidence type="ECO:0000313" key="8">
    <source>
        <dbReference type="Proteomes" id="UP000636479"/>
    </source>
</evidence>
<dbReference type="PANTHER" id="PTHR30096:SF0">
    <property type="entry name" value="4,5-DOPA DIOXYGENASE EXTRADIOL-LIKE PROTEIN"/>
    <property type="match status" value="1"/>
</dbReference>